<organism evidence="2 3">
    <name type="scientific">Litorilituus sediminis</name>
    <dbReference type="NCBI Taxonomy" id="718192"/>
    <lineage>
        <taxon>Bacteria</taxon>
        <taxon>Pseudomonadati</taxon>
        <taxon>Pseudomonadota</taxon>
        <taxon>Gammaproteobacteria</taxon>
        <taxon>Alteromonadales</taxon>
        <taxon>Colwelliaceae</taxon>
        <taxon>Litorilituus</taxon>
    </lineage>
</organism>
<keyword evidence="3" id="KW-1185">Reference proteome</keyword>
<dbReference type="PROSITE" id="PS51257">
    <property type="entry name" value="PROKAR_LIPOPROTEIN"/>
    <property type="match status" value="1"/>
</dbReference>
<protein>
    <submittedName>
        <fullName evidence="2">DUF411 domain-containing protein</fullName>
    </submittedName>
</protein>
<feature type="chain" id="PRO_5020498615" evidence="1">
    <location>
        <begin position="26"/>
        <end position="174"/>
    </location>
</feature>
<dbReference type="RefSeq" id="WP_130600864.1">
    <property type="nucleotide sequence ID" value="NZ_CP034759.1"/>
</dbReference>
<gene>
    <name evidence="2" type="ORF">EMK97_07475</name>
</gene>
<sequence length="174" mass="19401">MFSLPRLFPKTLLILVSTLLLVACSEPELDTKATQQPVEQSESPVLAVYKDPNCGCCQKWIKHINEQGLQSKVYDSQSMGQFKQDKGIAPQYRSCHTGVSNEGYVFEGHVPAKFILKFLEEKPQDAIGLSVPAMPIGTPGMEMGDKFMPYHVLLLKADGSNEIYAKIDNYQAQF</sequence>
<dbReference type="InterPro" id="IPR007332">
    <property type="entry name" value="DUF411"/>
</dbReference>
<dbReference type="Proteomes" id="UP000290244">
    <property type="component" value="Chromosome"/>
</dbReference>
<evidence type="ECO:0000313" key="3">
    <source>
        <dbReference type="Proteomes" id="UP000290244"/>
    </source>
</evidence>
<proteinExistence type="predicted"/>
<evidence type="ECO:0000313" key="2">
    <source>
        <dbReference type="EMBL" id="QBG35565.1"/>
    </source>
</evidence>
<dbReference type="InterPro" id="IPR036249">
    <property type="entry name" value="Thioredoxin-like_sf"/>
</dbReference>
<accession>A0A4P6P7X3</accession>
<keyword evidence="1" id="KW-0732">Signal</keyword>
<dbReference type="OrthoDB" id="14727at2"/>
<feature type="signal peptide" evidence="1">
    <location>
        <begin position="1"/>
        <end position="25"/>
    </location>
</feature>
<dbReference type="EMBL" id="CP034759">
    <property type="protein sequence ID" value="QBG35565.1"/>
    <property type="molecule type" value="Genomic_DNA"/>
</dbReference>
<evidence type="ECO:0000256" key="1">
    <source>
        <dbReference type="SAM" id="SignalP"/>
    </source>
</evidence>
<dbReference type="KEGG" id="lsd:EMK97_07475"/>
<dbReference type="AlphaFoldDB" id="A0A4P6P7X3"/>
<dbReference type="SUPFAM" id="SSF52833">
    <property type="entry name" value="Thioredoxin-like"/>
    <property type="match status" value="1"/>
</dbReference>
<reference evidence="2 3" key="1">
    <citation type="submission" date="2018-12" db="EMBL/GenBank/DDBJ databases">
        <title>Complete genome of Litorilituus sediminis.</title>
        <authorList>
            <person name="Liu A."/>
            <person name="Rong J."/>
        </authorList>
    </citation>
    <scope>NUCLEOTIDE SEQUENCE [LARGE SCALE GENOMIC DNA]</scope>
    <source>
        <strain evidence="2 3">JCM 17549</strain>
    </source>
</reference>
<dbReference type="Pfam" id="PF04214">
    <property type="entry name" value="DUF411"/>
    <property type="match status" value="1"/>
</dbReference>
<name>A0A4P6P7X3_9GAMM</name>